<dbReference type="InterPro" id="IPR021729">
    <property type="entry name" value="DUF3298"/>
</dbReference>
<comment type="caution">
    <text evidence="2">The sequence shown here is derived from an EMBL/GenBank/DDBJ whole genome shotgun (WGS) entry which is preliminary data.</text>
</comment>
<dbReference type="Gene3D" id="3.90.640.20">
    <property type="entry name" value="Heat-shock cognate protein, ATPase"/>
    <property type="match status" value="1"/>
</dbReference>
<accession>A0A5M8P1A1</accession>
<evidence type="ECO:0000259" key="1">
    <source>
        <dbReference type="Pfam" id="PF11738"/>
    </source>
</evidence>
<dbReference type="AlphaFoldDB" id="A0A5M8P1A1"/>
<gene>
    <name evidence="2" type="ORF">EZS26_001769</name>
</gene>
<protein>
    <recommendedName>
        <fullName evidence="1">DUF3298 domain-containing protein</fullName>
    </recommendedName>
</protein>
<evidence type="ECO:0000313" key="2">
    <source>
        <dbReference type="EMBL" id="KAA6302168.1"/>
    </source>
</evidence>
<name>A0A5M8P1A1_9BACT</name>
<dbReference type="Proteomes" id="UP000324575">
    <property type="component" value="Unassembled WGS sequence"/>
</dbReference>
<reference evidence="2 3" key="1">
    <citation type="submission" date="2019-03" db="EMBL/GenBank/DDBJ databases">
        <title>Single cell metagenomics reveals metabolic interactions within the superorganism composed of flagellate Streblomastix strix and complex community of Bacteroidetes bacteria on its surface.</title>
        <authorList>
            <person name="Treitli S.C."/>
            <person name="Kolisko M."/>
            <person name="Husnik F."/>
            <person name="Keeling P."/>
            <person name="Hampl V."/>
        </authorList>
    </citation>
    <scope>NUCLEOTIDE SEQUENCE [LARGE SCALE GENOMIC DNA]</scope>
    <source>
        <strain evidence="2">St1</strain>
    </source>
</reference>
<dbReference type="Gene3D" id="3.30.565.40">
    <property type="entry name" value="Fervidobacterium nodosum Rt17-B1 like"/>
    <property type="match status" value="1"/>
</dbReference>
<dbReference type="Pfam" id="PF11738">
    <property type="entry name" value="DUF3298"/>
    <property type="match status" value="1"/>
</dbReference>
<sequence>MKKINTLSFIIGSYLLLATACQPKIKTVDNGIVFDSISVNKTNYLGNDTTQLSCNLQISFVFPVEAKKQDVKTLQSRFIEKVLGRSLKDLTVEQAILNYTEQYYADFKLLEHDPIPVDEGQNSYQTAFDFASYKQLSNKLVYNGNDFVSFIVETTDYAGGAHPSSSVMAYVLNLKTGDWVQESQFAGDNYDSNISSILADKIAKANCVKMPEDLEELGYNSISEICPNNNFTLDNNGITYCFNEYDIAAYCVGITKVFIPYNELRVYIMPDSPIASLVNR</sequence>
<dbReference type="InterPro" id="IPR037126">
    <property type="entry name" value="PdaC/RsiV-like_sf"/>
</dbReference>
<dbReference type="EMBL" id="SNRX01000010">
    <property type="protein sequence ID" value="KAA6302168.1"/>
    <property type="molecule type" value="Genomic_DNA"/>
</dbReference>
<proteinExistence type="predicted"/>
<dbReference type="PROSITE" id="PS51257">
    <property type="entry name" value="PROKAR_LIPOPROTEIN"/>
    <property type="match status" value="1"/>
</dbReference>
<feature type="domain" description="DUF3298" evidence="1">
    <location>
        <begin position="188"/>
        <end position="262"/>
    </location>
</feature>
<evidence type="ECO:0000313" key="3">
    <source>
        <dbReference type="Proteomes" id="UP000324575"/>
    </source>
</evidence>
<organism evidence="2 3">
    <name type="scientific">Candidatus Ordinivivax streblomastigis</name>
    <dbReference type="NCBI Taxonomy" id="2540710"/>
    <lineage>
        <taxon>Bacteria</taxon>
        <taxon>Pseudomonadati</taxon>
        <taxon>Bacteroidota</taxon>
        <taxon>Bacteroidia</taxon>
        <taxon>Bacteroidales</taxon>
        <taxon>Candidatus Ordinivivax</taxon>
    </lineage>
</organism>